<feature type="domain" description="BTB" evidence="2">
    <location>
        <begin position="52"/>
        <end position="123"/>
    </location>
</feature>
<accession>A0A4Y9XT95</accession>
<feature type="region of interest" description="Disordered" evidence="1">
    <location>
        <begin position="1"/>
        <end position="32"/>
    </location>
</feature>
<evidence type="ECO:0000313" key="4">
    <source>
        <dbReference type="Proteomes" id="UP000298390"/>
    </source>
</evidence>
<dbReference type="EMBL" id="SEKV01000837">
    <property type="protein sequence ID" value="TFY53346.1"/>
    <property type="molecule type" value="Genomic_DNA"/>
</dbReference>
<evidence type="ECO:0000313" key="3">
    <source>
        <dbReference type="EMBL" id="TFY53346.1"/>
    </source>
</evidence>
<dbReference type="Proteomes" id="UP000298390">
    <property type="component" value="Unassembled WGS sequence"/>
</dbReference>
<sequence length="334" mass="36604">MSSSRPPKRARRIDSTEPPDEDLPIVKAGTPPPELIPPAPFEHDDKFWYEDGNVILVAERVGFRVYKGLLAAQSDVLRELFSDSHPADAQRIDGSPVVYVPDRAEEVRSLLSVLVEGKSYITKRDVRFEDLANWIRLAHKYGIADLLENALALFRSLFPSDFASWARRGALQSMHHSITAVNLARLTGTTTALPCALYECCQLPIETLLNGVVFADGTTEKLGTEDAHRCLAALPVLGAQLAVAVTKIADIKFDNACPNPTRCMKEIGDIRREALGDFEVPGNLLQPPLFMGELHPRLQPQASTQSQESGASLVYQVHQGSPTKRCEGVTGVLG</sequence>
<dbReference type="SUPFAM" id="SSF54695">
    <property type="entry name" value="POZ domain"/>
    <property type="match status" value="1"/>
</dbReference>
<dbReference type="AlphaFoldDB" id="A0A4Y9XT95"/>
<evidence type="ECO:0000256" key="1">
    <source>
        <dbReference type="SAM" id="MobiDB-lite"/>
    </source>
</evidence>
<dbReference type="Gene3D" id="3.30.710.10">
    <property type="entry name" value="Potassium Channel Kv1.1, Chain A"/>
    <property type="match status" value="1"/>
</dbReference>
<feature type="compositionally biased region" description="Basic residues" evidence="1">
    <location>
        <begin position="1"/>
        <end position="11"/>
    </location>
</feature>
<comment type="caution">
    <text evidence="3">The sequence shown here is derived from an EMBL/GenBank/DDBJ whole genome shotgun (WGS) entry which is preliminary data.</text>
</comment>
<protein>
    <recommendedName>
        <fullName evidence="2">BTB domain-containing protein</fullName>
    </recommendedName>
</protein>
<reference evidence="3 4" key="1">
    <citation type="submission" date="2019-01" db="EMBL/GenBank/DDBJ databases">
        <title>Genome sequencing of the rare red list fungi Fomitopsis rosea.</title>
        <authorList>
            <person name="Buettner E."/>
            <person name="Kellner H."/>
        </authorList>
    </citation>
    <scope>NUCLEOTIDE SEQUENCE [LARGE SCALE GENOMIC DNA]</scope>
    <source>
        <strain evidence="3 4">DSM 105464</strain>
    </source>
</reference>
<dbReference type="PROSITE" id="PS50097">
    <property type="entry name" value="BTB"/>
    <property type="match status" value="1"/>
</dbReference>
<evidence type="ECO:0000259" key="2">
    <source>
        <dbReference type="PROSITE" id="PS50097"/>
    </source>
</evidence>
<proteinExistence type="predicted"/>
<dbReference type="STRING" id="34475.A0A4Y9XT95"/>
<dbReference type="Pfam" id="PF00651">
    <property type="entry name" value="BTB"/>
    <property type="match status" value="1"/>
</dbReference>
<dbReference type="InterPro" id="IPR011333">
    <property type="entry name" value="SKP1/BTB/POZ_sf"/>
</dbReference>
<dbReference type="InterPro" id="IPR000210">
    <property type="entry name" value="BTB/POZ_dom"/>
</dbReference>
<gene>
    <name evidence="3" type="ORF">EVJ58_g9502</name>
</gene>
<organism evidence="3 4">
    <name type="scientific">Rhodofomes roseus</name>
    <dbReference type="NCBI Taxonomy" id="34475"/>
    <lineage>
        <taxon>Eukaryota</taxon>
        <taxon>Fungi</taxon>
        <taxon>Dikarya</taxon>
        <taxon>Basidiomycota</taxon>
        <taxon>Agaricomycotina</taxon>
        <taxon>Agaricomycetes</taxon>
        <taxon>Polyporales</taxon>
        <taxon>Rhodofomes</taxon>
    </lineage>
</organism>
<name>A0A4Y9XT95_9APHY</name>